<dbReference type="InterPro" id="IPR052528">
    <property type="entry name" value="Sugar_transport-like"/>
</dbReference>
<feature type="transmembrane region" description="Helical" evidence="4">
    <location>
        <begin position="413"/>
        <end position="430"/>
    </location>
</feature>
<evidence type="ECO:0000313" key="6">
    <source>
        <dbReference type="Proteomes" id="UP000033664"/>
    </source>
</evidence>
<gene>
    <name evidence="5" type="ORF">TW72_09810</name>
</gene>
<dbReference type="PANTHER" id="PTHR23526">
    <property type="entry name" value="INTEGRAL MEMBRANE TRANSPORT PROTEIN-RELATED"/>
    <property type="match status" value="1"/>
</dbReference>
<dbReference type="Gene3D" id="1.20.1250.20">
    <property type="entry name" value="MFS general substrate transporter like domains"/>
    <property type="match status" value="2"/>
</dbReference>
<dbReference type="eggNOG" id="COG2814">
    <property type="taxonomic scope" value="Bacteria"/>
</dbReference>
<feature type="transmembrane region" description="Helical" evidence="4">
    <location>
        <begin position="132"/>
        <end position="150"/>
    </location>
</feature>
<name>A0A0F4PVB9_9GAMM</name>
<keyword evidence="2 4" id="KW-1133">Transmembrane helix</keyword>
<feature type="transmembrane region" description="Helical" evidence="4">
    <location>
        <begin position="316"/>
        <end position="335"/>
    </location>
</feature>
<dbReference type="SUPFAM" id="SSF103473">
    <property type="entry name" value="MFS general substrate transporter"/>
    <property type="match status" value="1"/>
</dbReference>
<evidence type="ECO:0000256" key="3">
    <source>
        <dbReference type="ARBA" id="ARBA00023136"/>
    </source>
</evidence>
<dbReference type="InterPro" id="IPR011701">
    <property type="entry name" value="MFS"/>
</dbReference>
<feature type="transmembrane region" description="Helical" evidence="4">
    <location>
        <begin position="382"/>
        <end position="407"/>
    </location>
</feature>
<keyword evidence="3 4" id="KW-0472">Membrane</keyword>
<accession>A0A0F4PVB9</accession>
<sequence>MKNKLTKEAIYERLANVEDARACKAIDENACKVVPGNYLTLLLAQILSKFADALLNPKVTLPWLMQSLQVPSALIAWLVPIRESGSLLPQLAIADFIRTLAVRKWVWVLGAIVQSLCIFAMVVVGLTLQGTTAGLAIIALLVVFSLARGFNSVAAKDVLGKVIPKQQRGSLSGFAASAAGLATITFGLGLWFYQQQGDKSAVLIALTCGALVWLMAALTYGRIREYSGATEGGRNGLRHALGKLTLLKTDKQFAHFVLTRALLLCSALSAPFYIVLASEQQFDFSLLALFMGISGVASLISAPIWGRLSDLSSKHVLVLGATLVSINGFAVYLVATYYPGLLSHIAFLPAMYLVLTIAHQGVRLGRKTYVVDMAEGNKRTDYVAVSNTVIGVCLLAFGSLGLLSHWLNNAELILIYSVLGIAGAISALMLPRV</sequence>
<keyword evidence="6" id="KW-1185">Reference proteome</keyword>
<dbReference type="EMBL" id="JXXZ01000007">
    <property type="protein sequence ID" value="KJY99903.1"/>
    <property type="molecule type" value="Genomic_DNA"/>
</dbReference>
<reference evidence="5 6" key="1">
    <citation type="journal article" date="2015" name="BMC Genomics">
        <title>Genome mining reveals unlocked bioactive potential of marine Gram-negative bacteria.</title>
        <authorList>
            <person name="Machado H."/>
            <person name="Sonnenschein E.C."/>
            <person name="Melchiorsen J."/>
            <person name="Gram L."/>
        </authorList>
    </citation>
    <scope>NUCLEOTIDE SEQUENCE [LARGE SCALE GENOMIC DNA]</scope>
    <source>
        <strain evidence="5 6">S3137</strain>
    </source>
</reference>
<feature type="transmembrane region" description="Helical" evidence="4">
    <location>
        <begin position="253"/>
        <end position="274"/>
    </location>
</feature>
<dbReference type="Pfam" id="PF07690">
    <property type="entry name" value="MFS_1"/>
    <property type="match status" value="1"/>
</dbReference>
<dbReference type="PATRIC" id="fig|151081.8.peg.1029"/>
<comment type="caution">
    <text evidence="5">The sequence shown here is derived from an EMBL/GenBank/DDBJ whole genome shotgun (WGS) entry which is preliminary data.</text>
</comment>
<feature type="transmembrane region" description="Helical" evidence="4">
    <location>
        <begin position="286"/>
        <end position="304"/>
    </location>
</feature>
<evidence type="ECO:0000313" key="5">
    <source>
        <dbReference type="EMBL" id="KJY99903.1"/>
    </source>
</evidence>
<feature type="transmembrane region" description="Helical" evidence="4">
    <location>
        <begin position="341"/>
        <end position="362"/>
    </location>
</feature>
<organism evidence="5 6">
    <name type="scientific">Pseudoalteromonas ruthenica</name>
    <dbReference type="NCBI Taxonomy" id="151081"/>
    <lineage>
        <taxon>Bacteria</taxon>
        <taxon>Pseudomonadati</taxon>
        <taxon>Pseudomonadota</taxon>
        <taxon>Gammaproteobacteria</taxon>
        <taxon>Alteromonadales</taxon>
        <taxon>Pseudoalteromonadaceae</taxon>
        <taxon>Pseudoalteromonas</taxon>
    </lineage>
</organism>
<dbReference type="GO" id="GO:0022857">
    <property type="term" value="F:transmembrane transporter activity"/>
    <property type="evidence" value="ECO:0007669"/>
    <property type="project" value="InterPro"/>
</dbReference>
<evidence type="ECO:0000256" key="4">
    <source>
        <dbReference type="SAM" id="Phobius"/>
    </source>
</evidence>
<dbReference type="GeneID" id="58228785"/>
<dbReference type="OrthoDB" id="1117124at2"/>
<feature type="transmembrane region" description="Helical" evidence="4">
    <location>
        <begin position="105"/>
        <end position="126"/>
    </location>
</feature>
<evidence type="ECO:0000256" key="2">
    <source>
        <dbReference type="ARBA" id="ARBA00022989"/>
    </source>
</evidence>
<keyword evidence="1 4" id="KW-0812">Transmembrane</keyword>
<dbReference type="RefSeq" id="WP_045978747.1">
    <property type="nucleotide sequence ID" value="NZ_JXXY01000004.1"/>
</dbReference>
<evidence type="ECO:0000256" key="1">
    <source>
        <dbReference type="ARBA" id="ARBA00022692"/>
    </source>
</evidence>
<dbReference type="AlphaFoldDB" id="A0A0F4PVB9"/>
<proteinExistence type="predicted"/>
<protein>
    <submittedName>
        <fullName evidence="5">MFS transporter</fullName>
    </submittedName>
</protein>
<dbReference type="Proteomes" id="UP000033664">
    <property type="component" value="Unassembled WGS sequence"/>
</dbReference>
<feature type="transmembrane region" description="Helical" evidence="4">
    <location>
        <begin position="171"/>
        <end position="194"/>
    </location>
</feature>
<dbReference type="PANTHER" id="PTHR23526:SF2">
    <property type="entry name" value="MAJOR FACILITATOR SUPERFAMILY (MFS) PROFILE DOMAIN-CONTAINING PROTEIN"/>
    <property type="match status" value="1"/>
</dbReference>
<feature type="transmembrane region" description="Helical" evidence="4">
    <location>
        <begin position="200"/>
        <end position="220"/>
    </location>
</feature>
<dbReference type="InterPro" id="IPR036259">
    <property type="entry name" value="MFS_trans_sf"/>
</dbReference>